<sequence>MEPAEILTTVNYYLPPERGGSSALYEIGTVGTRRRKKDPQTVHVQNVRLQDQKFDLDTHGFAFEKHSTTFTDWTDEEKVQKEYWPQVAAFLKELTGASAVYIFSNVLRSQSTQEVEEKLRGLPDDAPLVVQSPARFAHIDQSYTGAWWTIDNLCARDPEAVAFGVPTKTKNSRWAIINVWRPLKPVNREPLAVCDARSVREEDLQEITFSLDRTKADTGAGYTDVSTESAPKQRPSKLWEVKPNPAHKWFWPNKQEPDEVLCIKCFDSRMDGRARRAPHTAIVTPWDEGPARQSIEVRCLVFWEDQSLERDRNDQMSRL</sequence>
<proteinExistence type="inferred from homology"/>
<evidence type="ECO:0000313" key="3">
    <source>
        <dbReference type="EMBL" id="KAF7185376.1"/>
    </source>
</evidence>
<organism evidence="3 4">
    <name type="scientific">Pseudocercospora fuligena</name>
    <dbReference type="NCBI Taxonomy" id="685502"/>
    <lineage>
        <taxon>Eukaryota</taxon>
        <taxon>Fungi</taxon>
        <taxon>Dikarya</taxon>
        <taxon>Ascomycota</taxon>
        <taxon>Pezizomycotina</taxon>
        <taxon>Dothideomycetes</taxon>
        <taxon>Dothideomycetidae</taxon>
        <taxon>Mycosphaerellales</taxon>
        <taxon>Mycosphaerellaceae</taxon>
        <taxon>Pseudocercospora</taxon>
    </lineage>
</organism>
<dbReference type="AlphaFoldDB" id="A0A8H6R8D3"/>
<dbReference type="InterPro" id="IPR044053">
    <property type="entry name" value="AsaB-like"/>
</dbReference>
<name>A0A8H6R8D3_9PEZI</name>
<dbReference type="NCBIfam" id="NF041278">
    <property type="entry name" value="CmcJ_NvfI_EfuI"/>
    <property type="match status" value="1"/>
</dbReference>
<evidence type="ECO:0000256" key="2">
    <source>
        <dbReference type="ARBA" id="ARBA00023604"/>
    </source>
</evidence>
<dbReference type="OrthoDB" id="412788at2759"/>
<comment type="caution">
    <text evidence="3">The sequence shown here is derived from an EMBL/GenBank/DDBJ whole genome shotgun (WGS) entry which is preliminary data.</text>
</comment>
<evidence type="ECO:0000256" key="1">
    <source>
        <dbReference type="ARBA" id="ARBA00023002"/>
    </source>
</evidence>
<dbReference type="EMBL" id="JABCIY010000338">
    <property type="protein sequence ID" value="KAF7185376.1"/>
    <property type="molecule type" value="Genomic_DNA"/>
</dbReference>
<dbReference type="PANTHER" id="PTHR34598">
    <property type="entry name" value="BLL6449 PROTEIN"/>
    <property type="match status" value="1"/>
</dbReference>
<dbReference type="Proteomes" id="UP000660729">
    <property type="component" value="Unassembled WGS sequence"/>
</dbReference>
<keyword evidence="1" id="KW-0560">Oxidoreductase</keyword>
<keyword evidence="4" id="KW-1185">Reference proteome</keyword>
<evidence type="ECO:0000313" key="4">
    <source>
        <dbReference type="Proteomes" id="UP000660729"/>
    </source>
</evidence>
<dbReference type="GO" id="GO:0016491">
    <property type="term" value="F:oxidoreductase activity"/>
    <property type="evidence" value="ECO:0007669"/>
    <property type="project" value="UniProtKB-KW"/>
</dbReference>
<protein>
    <submittedName>
        <fullName evidence="3">Hydroxylase/desaturase asaB</fullName>
    </submittedName>
</protein>
<dbReference type="PANTHER" id="PTHR34598:SF3">
    <property type="entry name" value="OXIDOREDUCTASE AN1597"/>
    <property type="match status" value="1"/>
</dbReference>
<accession>A0A8H6R8D3</accession>
<reference evidence="3" key="1">
    <citation type="submission" date="2020-04" db="EMBL/GenBank/DDBJ databases">
        <title>Draft genome resource of the tomato pathogen Pseudocercospora fuligena.</title>
        <authorList>
            <person name="Zaccaron A."/>
        </authorList>
    </citation>
    <scope>NUCLEOTIDE SEQUENCE</scope>
    <source>
        <strain evidence="3">PF001</strain>
    </source>
</reference>
<comment type="similarity">
    <text evidence="2">Belongs to the asaB hydroxylase/desaturase family.</text>
</comment>
<gene>
    <name evidence="3" type="ORF">HII31_13355</name>
</gene>